<dbReference type="AlphaFoldDB" id="A0AAD5RXU3"/>
<evidence type="ECO:0000256" key="3">
    <source>
        <dbReference type="SAM" id="MobiDB-lite"/>
    </source>
</evidence>
<dbReference type="GO" id="GO:0005829">
    <property type="term" value="C:cytosol"/>
    <property type="evidence" value="ECO:0007669"/>
    <property type="project" value="TreeGrafter"/>
</dbReference>
<dbReference type="Gene3D" id="1.10.405.10">
    <property type="entry name" value="Guanine Nucleotide Dissociation Inhibitor, domain 1"/>
    <property type="match status" value="1"/>
</dbReference>
<feature type="region of interest" description="Disordered" evidence="3">
    <location>
        <begin position="147"/>
        <end position="182"/>
    </location>
</feature>
<dbReference type="Gene3D" id="3.30.519.10">
    <property type="entry name" value="Guanine Nucleotide Dissociation Inhibitor, domain 2"/>
    <property type="match status" value="1"/>
</dbReference>
<feature type="compositionally biased region" description="Acidic residues" evidence="3">
    <location>
        <begin position="149"/>
        <end position="165"/>
    </location>
</feature>
<accession>A0AAD5RXU3</accession>
<name>A0AAD5RXU3_9PEZI</name>
<dbReference type="GO" id="GO:0005092">
    <property type="term" value="F:GDP-dissociation inhibitor activity"/>
    <property type="evidence" value="ECO:0007669"/>
    <property type="project" value="UniProtKB-UniRule"/>
</dbReference>
<comment type="caution">
    <text evidence="4">The sequence shown here is derived from an EMBL/GenBank/DDBJ whole genome shotgun (WGS) entry which is preliminary data.</text>
</comment>
<sequence>MEALSESTWDVVICGTGLQQSMLALALSRSGKKILHVDPNKYYGGPDAALSLQELEGWAAAHSSSDEQQAGQAVFSNSRIIRNDGAGKTKKKLSFPRAYSLALSPQIIYTRSELLAQLVSSKAFSQVEFQAVGSFYIFRPASTAAAAAAEEEEEEGEEVGSEEGQQEQGQRQRQKPSLARIPSTREDVFSTTAIPSRSKRHLMKFLKFVIDYEAEEQSGTWKPNADEPLAEFLRSQFKLNEELIGYILALTLRLDAPNVSTREGLAVIRRHLTSMGMFGPGFAAVYPKWGGMGEIAQVACRAQAVGGGVYVLGTGVRGTKVPNAAKYEEVEVELSSDTVVKTRLLVQGAGDNMATDGQKMSRLVAIVSSPLDSLFETVVEGAPLPVVAVVAFTQGSVPSPEGSSFEQPILTTVHSSDTGECPAGQSVIYLSTLSCPGASEALDSALSSLLEATAEEGEGAECLFKVVYEQLVSSGTPIDEGRTFTFPPSPAAIAYEDDVLSQVRRAWEKAMGASTKDEEVEYMVFADREAIGDDDVGS</sequence>
<dbReference type="GO" id="GO:0016192">
    <property type="term" value="P:vesicle-mediated transport"/>
    <property type="evidence" value="ECO:0007669"/>
    <property type="project" value="TreeGrafter"/>
</dbReference>
<gene>
    <name evidence="4" type="ORF">MKZ38_003515</name>
</gene>
<evidence type="ECO:0000313" key="5">
    <source>
        <dbReference type="Proteomes" id="UP001201980"/>
    </source>
</evidence>
<dbReference type="EMBL" id="JAKWBI020000020">
    <property type="protein sequence ID" value="KAJ2906032.1"/>
    <property type="molecule type" value="Genomic_DNA"/>
</dbReference>
<dbReference type="Pfam" id="PF00996">
    <property type="entry name" value="GDI"/>
    <property type="match status" value="1"/>
</dbReference>
<evidence type="ECO:0000256" key="2">
    <source>
        <dbReference type="PIRNR" id="PIRNR037514"/>
    </source>
</evidence>
<dbReference type="SUPFAM" id="SSF51905">
    <property type="entry name" value="FAD/NAD(P)-binding domain"/>
    <property type="match status" value="1"/>
</dbReference>
<dbReference type="PIRSF" id="PIRSF037514">
    <property type="entry name" value="Rab_ger_ger_transf_A_fun"/>
    <property type="match status" value="1"/>
</dbReference>
<protein>
    <recommendedName>
        <fullName evidence="2">Rab proteins geranylgeranyltransferase</fullName>
    </recommendedName>
</protein>
<reference evidence="4" key="1">
    <citation type="submission" date="2022-07" db="EMBL/GenBank/DDBJ databases">
        <title>Draft genome sequence of Zalerion maritima ATCC 34329, a (micro)plastics degrading marine fungus.</title>
        <authorList>
            <person name="Paco A."/>
            <person name="Goncalves M.F.M."/>
            <person name="Rocha-Santos T.A.P."/>
            <person name="Alves A."/>
        </authorList>
    </citation>
    <scope>NUCLEOTIDE SEQUENCE</scope>
    <source>
        <strain evidence="4">ATCC 34329</strain>
    </source>
</reference>
<dbReference type="PANTHER" id="PTHR11787">
    <property type="entry name" value="RAB GDP-DISSOCIATION INHIBITOR"/>
    <property type="match status" value="1"/>
</dbReference>
<dbReference type="GO" id="GO:0005968">
    <property type="term" value="C:Rab-protein geranylgeranyltransferase complex"/>
    <property type="evidence" value="ECO:0007669"/>
    <property type="project" value="TreeGrafter"/>
</dbReference>
<dbReference type="GO" id="GO:0005634">
    <property type="term" value="C:nucleus"/>
    <property type="evidence" value="ECO:0007669"/>
    <property type="project" value="TreeGrafter"/>
</dbReference>
<dbReference type="InterPro" id="IPR017230">
    <property type="entry name" value="Mrs6"/>
</dbReference>
<dbReference type="GO" id="GO:0007264">
    <property type="term" value="P:small GTPase-mediated signal transduction"/>
    <property type="evidence" value="ECO:0007669"/>
    <property type="project" value="UniProtKB-UniRule"/>
</dbReference>
<comment type="similarity">
    <text evidence="1 2">Belongs to the Rab GDI family.</text>
</comment>
<dbReference type="InterPro" id="IPR018203">
    <property type="entry name" value="GDP_dissociation_inhibitor"/>
</dbReference>
<evidence type="ECO:0000313" key="4">
    <source>
        <dbReference type="EMBL" id="KAJ2906032.1"/>
    </source>
</evidence>
<dbReference type="Gene3D" id="3.50.50.60">
    <property type="entry name" value="FAD/NAD(P)-binding domain"/>
    <property type="match status" value="1"/>
</dbReference>
<dbReference type="Proteomes" id="UP001201980">
    <property type="component" value="Unassembled WGS sequence"/>
</dbReference>
<dbReference type="SUPFAM" id="SSF54373">
    <property type="entry name" value="FAD-linked reductases, C-terminal domain"/>
    <property type="match status" value="1"/>
</dbReference>
<dbReference type="PANTHER" id="PTHR11787:SF4">
    <property type="entry name" value="CHM, RAB ESCORT PROTEIN 1"/>
    <property type="match status" value="1"/>
</dbReference>
<organism evidence="4 5">
    <name type="scientific">Zalerion maritima</name>
    <dbReference type="NCBI Taxonomy" id="339359"/>
    <lineage>
        <taxon>Eukaryota</taxon>
        <taxon>Fungi</taxon>
        <taxon>Dikarya</taxon>
        <taxon>Ascomycota</taxon>
        <taxon>Pezizomycotina</taxon>
        <taxon>Sordariomycetes</taxon>
        <taxon>Lulworthiomycetidae</taxon>
        <taxon>Lulworthiales</taxon>
        <taxon>Lulworthiaceae</taxon>
        <taxon>Zalerion</taxon>
    </lineage>
</organism>
<proteinExistence type="inferred from homology"/>
<evidence type="ECO:0000256" key="1">
    <source>
        <dbReference type="ARBA" id="ARBA00005593"/>
    </source>
</evidence>
<dbReference type="InterPro" id="IPR036188">
    <property type="entry name" value="FAD/NAD-bd_sf"/>
</dbReference>
<dbReference type="PRINTS" id="PR00891">
    <property type="entry name" value="RABGDIREP"/>
</dbReference>
<keyword evidence="5" id="KW-1185">Reference proteome</keyword>